<gene>
    <name evidence="6" type="ORF">HIM_09363</name>
</gene>
<sequence length="581" mass="66254">MPSQETPKEAAQLPSPYHHEYQPDFDKELAETRRYLAGKPCMKEPRKLRIIAIGAGASSLAFAREVREGRIENAELVLYEKNAGIGGTWWENRYAGCACDIPSHNYQFNWAANPNWSKYYSEAPEIKEYFQTVARKFDLEKYIKLEHEVVKAQWNNDAAKWDLEIKDKTGQLMTDSGDVLVNGGGIINNWKWPNIEGLQTTGILKMHSAVWDEAYDFRGKHVCVIGNGSSGVQITAALGKVVDKMTVVMRSPTWITPGFAPTFAGPGGTNFEYSEEQKKHWRENPEAYTQYRKQVENELNRKQDFFLKGTQLQRAAREFSYREMMKGLAGKPELAKKLIPSFDVGCRRPTPGNGYLETLTQPNVDVSWGTPRRATQSSLVLADGREVRPDVIVCATGFDLSYKPRFPIIGRDGVVLSEYWSPDPKAYMSFGVPNFPNYLHYLGPNTGASHGSLMPAIEQLTAYFSKMVNKLQREAYRSFEPLQRCVDELDAHHQEYVRHSAWASHCTSTFKNGHARGRINLLHGGTRLHYFDMLLDPRWEDFRWETLPGGGLYRYFGNGRSLREEEGGDRTWYLNDTKARL</sequence>
<dbReference type="AlphaFoldDB" id="A0A0F7ZLL0"/>
<dbReference type="Gene3D" id="3.50.50.60">
    <property type="entry name" value="FAD/NAD(P)-binding domain"/>
    <property type="match status" value="2"/>
</dbReference>
<evidence type="ECO:0000256" key="1">
    <source>
        <dbReference type="ARBA" id="ARBA00010139"/>
    </source>
</evidence>
<evidence type="ECO:0000313" key="7">
    <source>
        <dbReference type="Proteomes" id="UP000054481"/>
    </source>
</evidence>
<reference evidence="6 7" key="1">
    <citation type="journal article" date="2014" name="Genome Biol. Evol.">
        <title>Comparative genomics and transcriptomics analyses reveal divergent lifestyle features of nematode endoparasitic fungus Hirsutella minnesotensis.</title>
        <authorList>
            <person name="Lai Y."/>
            <person name="Liu K."/>
            <person name="Zhang X."/>
            <person name="Zhang X."/>
            <person name="Li K."/>
            <person name="Wang N."/>
            <person name="Shu C."/>
            <person name="Wu Y."/>
            <person name="Wang C."/>
            <person name="Bushley K.E."/>
            <person name="Xiang M."/>
            <person name="Liu X."/>
        </authorList>
    </citation>
    <scope>NUCLEOTIDE SEQUENCE [LARGE SCALE GENOMIC DNA]</scope>
    <source>
        <strain evidence="6 7">3608</strain>
    </source>
</reference>
<dbReference type="Proteomes" id="UP000054481">
    <property type="component" value="Unassembled WGS sequence"/>
</dbReference>
<dbReference type="PANTHER" id="PTHR42877:SF7">
    <property type="entry name" value="FLAVIN-BINDING MONOOXYGENASE-RELATED"/>
    <property type="match status" value="1"/>
</dbReference>
<dbReference type="GO" id="GO:0050661">
    <property type="term" value="F:NADP binding"/>
    <property type="evidence" value="ECO:0007669"/>
    <property type="project" value="InterPro"/>
</dbReference>
<feature type="region of interest" description="Disordered" evidence="5">
    <location>
        <begin position="1"/>
        <end position="20"/>
    </location>
</feature>
<protein>
    <recommendedName>
        <fullName evidence="8">Sterigmatocystin biosynthesis monooxygenase stcW</fullName>
    </recommendedName>
</protein>
<keyword evidence="3" id="KW-0274">FAD</keyword>
<dbReference type="InterPro" id="IPR036188">
    <property type="entry name" value="FAD/NAD-bd_sf"/>
</dbReference>
<evidence type="ECO:0000313" key="6">
    <source>
        <dbReference type="EMBL" id="KJZ71220.1"/>
    </source>
</evidence>
<keyword evidence="7" id="KW-1185">Reference proteome</keyword>
<dbReference type="InterPro" id="IPR051209">
    <property type="entry name" value="FAD-bind_Monooxygenase_sf"/>
</dbReference>
<keyword evidence="2" id="KW-0285">Flavoprotein</keyword>
<keyword evidence="4" id="KW-0560">Oxidoreductase</keyword>
<evidence type="ECO:0000256" key="4">
    <source>
        <dbReference type="ARBA" id="ARBA00023002"/>
    </source>
</evidence>
<evidence type="ECO:0000256" key="5">
    <source>
        <dbReference type="SAM" id="MobiDB-lite"/>
    </source>
</evidence>
<proteinExistence type="inferred from homology"/>
<dbReference type="GO" id="GO:0004499">
    <property type="term" value="F:N,N-dimethylaniline monooxygenase activity"/>
    <property type="evidence" value="ECO:0007669"/>
    <property type="project" value="InterPro"/>
</dbReference>
<dbReference type="SUPFAM" id="SSF51905">
    <property type="entry name" value="FAD/NAD(P)-binding domain"/>
    <property type="match status" value="2"/>
</dbReference>
<dbReference type="Pfam" id="PF00743">
    <property type="entry name" value="FMO-like"/>
    <property type="match status" value="1"/>
</dbReference>
<dbReference type="InterPro" id="IPR020946">
    <property type="entry name" value="Flavin_mOase-like"/>
</dbReference>
<dbReference type="OrthoDB" id="74360at2759"/>
<name>A0A0F7ZLL0_9HYPO</name>
<evidence type="ECO:0000256" key="2">
    <source>
        <dbReference type="ARBA" id="ARBA00022630"/>
    </source>
</evidence>
<evidence type="ECO:0008006" key="8">
    <source>
        <dbReference type="Google" id="ProtNLM"/>
    </source>
</evidence>
<organism evidence="6 7">
    <name type="scientific">Hirsutella minnesotensis 3608</name>
    <dbReference type="NCBI Taxonomy" id="1043627"/>
    <lineage>
        <taxon>Eukaryota</taxon>
        <taxon>Fungi</taxon>
        <taxon>Dikarya</taxon>
        <taxon>Ascomycota</taxon>
        <taxon>Pezizomycotina</taxon>
        <taxon>Sordariomycetes</taxon>
        <taxon>Hypocreomycetidae</taxon>
        <taxon>Hypocreales</taxon>
        <taxon>Ophiocordycipitaceae</taxon>
        <taxon>Hirsutella</taxon>
    </lineage>
</organism>
<dbReference type="GO" id="GO:0050660">
    <property type="term" value="F:flavin adenine dinucleotide binding"/>
    <property type="evidence" value="ECO:0007669"/>
    <property type="project" value="InterPro"/>
</dbReference>
<evidence type="ECO:0000256" key="3">
    <source>
        <dbReference type="ARBA" id="ARBA00022827"/>
    </source>
</evidence>
<dbReference type="PANTHER" id="PTHR42877">
    <property type="entry name" value="L-ORNITHINE N(5)-MONOOXYGENASE-RELATED"/>
    <property type="match status" value="1"/>
</dbReference>
<dbReference type="EMBL" id="KQ030582">
    <property type="protein sequence ID" value="KJZ71220.1"/>
    <property type="molecule type" value="Genomic_DNA"/>
</dbReference>
<accession>A0A0F7ZLL0</accession>
<comment type="similarity">
    <text evidence="1">Belongs to the FAD-binding monooxygenase family.</text>
</comment>